<dbReference type="PANTHER" id="PTHR33096:SF1">
    <property type="entry name" value="CXC1-LIKE CYSTEINE CLUSTER ASSOCIATED WITH KDZ TRANSPOSASES DOMAIN-CONTAINING PROTEIN"/>
    <property type="match status" value="1"/>
</dbReference>
<protein>
    <submittedName>
        <fullName evidence="2">Uncharacterized protein</fullName>
    </submittedName>
</protein>
<dbReference type="RefSeq" id="XP_007413853.1">
    <property type="nucleotide sequence ID" value="XM_007413791.1"/>
</dbReference>
<dbReference type="Proteomes" id="UP000001072">
    <property type="component" value="Unassembled WGS sequence"/>
</dbReference>
<name>F4RXK8_MELLP</name>
<evidence type="ECO:0000313" key="2">
    <source>
        <dbReference type="EMBL" id="EGG02740.1"/>
    </source>
</evidence>
<dbReference type="HOGENOM" id="CLU_081377_1_0_1"/>
<dbReference type="VEuPathDB" id="FungiDB:MELLADRAFT_78703"/>
<dbReference type="EMBL" id="GL883128">
    <property type="protein sequence ID" value="EGG02740.1"/>
    <property type="molecule type" value="Genomic_DNA"/>
</dbReference>
<dbReference type="InParanoid" id="F4RXK8"/>
<dbReference type="OrthoDB" id="2507030at2759"/>
<accession>F4RXK8</accession>
<dbReference type="PANTHER" id="PTHR33096">
    <property type="entry name" value="CXC2 DOMAIN-CONTAINING PROTEIN"/>
    <property type="match status" value="1"/>
</dbReference>
<evidence type="ECO:0000313" key="3">
    <source>
        <dbReference type="Proteomes" id="UP000001072"/>
    </source>
</evidence>
<gene>
    <name evidence="2" type="ORF">MELLADRAFT_78703</name>
</gene>
<evidence type="ECO:0000256" key="1">
    <source>
        <dbReference type="SAM" id="MobiDB-lite"/>
    </source>
</evidence>
<dbReference type="AlphaFoldDB" id="F4RXK8"/>
<dbReference type="KEGG" id="mlr:MELLADRAFT_78703"/>
<sequence>MQKHSDEQAGTRVQQRMKKSLREKQTAFKSKYNTFKRLVDGFNADFPDGPVFDCPSFENCRALSVYDPFWDVGQLTHPGEAWAVDPKTQEGIQAYLAMTHAHDELTRVGRECCQMIKWAASVKQKISVLCDALALRDDNVSSLSNTWIIKIGGSVKADMAERLAESKEVLLSLLAHLTQTCGRLWITWNVGMMKIVNKTLEYSRLSPESETDLKIQWTNLASRSREAWRNVVEAPILEAEPLDVDEADEMGMDDMDFDEEQDRFGWFDVGDEDEGDV</sequence>
<reference evidence="3" key="1">
    <citation type="journal article" date="2011" name="Proc. Natl. Acad. Sci. U.S.A.">
        <title>Obligate biotrophy features unraveled by the genomic analysis of rust fungi.</title>
        <authorList>
            <person name="Duplessis S."/>
            <person name="Cuomo C.A."/>
            <person name="Lin Y.-C."/>
            <person name="Aerts A."/>
            <person name="Tisserant E."/>
            <person name="Veneault-Fourrey C."/>
            <person name="Joly D.L."/>
            <person name="Hacquard S."/>
            <person name="Amselem J."/>
            <person name="Cantarel B.L."/>
            <person name="Chiu R."/>
            <person name="Coutinho P.M."/>
            <person name="Feau N."/>
            <person name="Field M."/>
            <person name="Frey P."/>
            <person name="Gelhaye E."/>
            <person name="Goldberg J."/>
            <person name="Grabherr M.G."/>
            <person name="Kodira C.D."/>
            <person name="Kohler A."/>
            <person name="Kuees U."/>
            <person name="Lindquist E.A."/>
            <person name="Lucas S.M."/>
            <person name="Mago R."/>
            <person name="Mauceli E."/>
            <person name="Morin E."/>
            <person name="Murat C."/>
            <person name="Pangilinan J.L."/>
            <person name="Park R."/>
            <person name="Pearson M."/>
            <person name="Quesneville H."/>
            <person name="Rouhier N."/>
            <person name="Sakthikumar S."/>
            <person name="Salamov A.A."/>
            <person name="Schmutz J."/>
            <person name="Selles B."/>
            <person name="Shapiro H."/>
            <person name="Tanguay P."/>
            <person name="Tuskan G.A."/>
            <person name="Henrissat B."/>
            <person name="Van de Peer Y."/>
            <person name="Rouze P."/>
            <person name="Ellis J.G."/>
            <person name="Dodds P.N."/>
            <person name="Schein J.E."/>
            <person name="Zhong S."/>
            <person name="Hamelin R.C."/>
            <person name="Grigoriev I.V."/>
            <person name="Szabo L.J."/>
            <person name="Martin F."/>
        </authorList>
    </citation>
    <scope>NUCLEOTIDE SEQUENCE [LARGE SCALE GENOMIC DNA]</scope>
    <source>
        <strain evidence="3">98AG31 / pathotype 3-4-7</strain>
    </source>
</reference>
<proteinExistence type="predicted"/>
<keyword evidence="3" id="KW-1185">Reference proteome</keyword>
<organism evidence="3">
    <name type="scientific">Melampsora larici-populina (strain 98AG31 / pathotype 3-4-7)</name>
    <name type="common">Poplar leaf rust fungus</name>
    <dbReference type="NCBI Taxonomy" id="747676"/>
    <lineage>
        <taxon>Eukaryota</taxon>
        <taxon>Fungi</taxon>
        <taxon>Dikarya</taxon>
        <taxon>Basidiomycota</taxon>
        <taxon>Pucciniomycotina</taxon>
        <taxon>Pucciniomycetes</taxon>
        <taxon>Pucciniales</taxon>
        <taxon>Melampsoraceae</taxon>
        <taxon>Melampsora</taxon>
    </lineage>
</organism>
<dbReference type="GeneID" id="18933154"/>
<feature type="region of interest" description="Disordered" evidence="1">
    <location>
        <begin position="1"/>
        <end position="22"/>
    </location>
</feature>